<dbReference type="Pfam" id="PF00892">
    <property type="entry name" value="EamA"/>
    <property type="match status" value="2"/>
</dbReference>
<keyword evidence="4 7" id="KW-0812">Transmembrane</keyword>
<comment type="caution">
    <text evidence="9">The sequence shown here is derived from an EMBL/GenBank/DDBJ whole genome shotgun (WGS) entry which is preliminary data.</text>
</comment>
<organism evidence="9 10">
    <name type="scientific">Leucobacter albus</name>
    <dbReference type="NCBI Taxonomy" id="272210"/>
    <lineage>
        <taxon>Bacteria</taxon>
        <taxon>Bacillati</taxon>
        <taxon>Actinomycetota</taxon>
        <taxon>Actinomycetes</taxon>
        <taxon>Micrococcales</taxon>
        <taxon>Microbacteriaceae</taxon>
        <taxon>Leucobacter</taxon>
    </lineage>
</organism>
<proteinExistence type="inferred from homology"/>
<reference evidence="10" key="1">
    <citation type="journal article" date="2019" name="Int. J. Syst. Evol. Microbiol.">
        <title>The Global Catalogue of Microorganisms (GCM) 10K type strain sequencing project: providing services to taxonomists for standard genome sequencing and annotation.</title>
        <authorList>
            <consortium name="The Broad Institute Genomics Platform"/>
            <consortium name="The Broad Institute Genome Sequencing Center for Infectious Disease"/>
            <person name="Wu L."/>
            <person name="Ma J."/>
        </authorList>
    </citation>
    <scope>NUCLEOTIDE SEQUENCE [LARGE SCALE GENOMIC DNA]</scope>
    <source>
        <strain evidence="10">CCUG 50213</strain>
    </source>
</reference>
<keyword evidence="5 7" id="KW-1133">Transmembrane helix</keyword>
<dbReference type="SUPFAM" id="SSF103481">
    <property type="entry name" value="Multidrug resistance efflux transporter EmrE"/>
    <property type="match status" value="2"/>
</dbReference>
<gene>
    <name evidence="9" type="ORF">ACFQ3U_06320</name>
</gene>
<evidence type="ECO:0000256" key="6">
    <source>
        <dbReference type="ARBA" id="ARBA00023136"/>
    </source>
</evidence>
<evidence type="ECO:0000256" key="3">
    <source>
        <dbReference type="ARBA" id="ARBA00022475"/>
    </source>
</evidence>
<accession>A0ABW3TMU2</accession>
<feature type="transmembrane region" description="Helical" evidence="7">
    <location>
        <begin position="74"/>
        <end position="90"/>
    </location>
</feature>
<feature type="domain" description="EamA" evidence="8">
    <location>
        <begin position="182"/>
        <end position="315"/>
    </location>
</feature>
<protein>
    <submittedName>
        <fullName evidence="9">DMT family transporter</fullName>
    </submittedName>
</protein>
<dbReference type="PANTHER" id="PTHR42920">
    <property type="entry name" value="OS03G0707200 PROTEIN-RELATED"/>
    <property type="match status" value="1"/>
</dbReference>
<feature type="transmembrane region" description="Helical" evidence="7">
    <location>
        <begin position="180"/>
        <end position="201"/>
    </location>
</feature>
<keyword evidence="6 7" id="KW-0472">Membrane</keyword>
<comment type="similarity">
    <text evidence="2">Belongs to the EamA transporter family.</text>
</comment>
<evidence type="ECO:0000256" key="7">
    <source>
        <dbReference type="SAM" id="Phobius"/>
    </source>
</evidence>
<dbReference type="InterPro" id="IPR051258">
    <property type="entry name" value="Diverse_Substrate_Transporter"/>
</dbReference>
<sequence length="325" mass="32334">MRSNTPTRPGLGVLLVLLASLLWGTTGTAATFAPEVGPLAIGAAALGVGGLLQAVVAGRGLVRALPLLRPRWRLVLLGGLAVFAYPLAFYSSMHTAGVTIGTVVSLGSAPVFAALLDWAVDRRRPSRRWLVAALLGLLGMGVLSVFGGHGGPAAGGSAAANAIASPAGDTLAGAGGTGQIGLGVALGLLAGVSYAGYAWAAHRLIGPGVDSRVAMGAVFGLGGLLLMPVLVATGGPLLSSWRAFGVGAYMALVPMFLGYVLFGLALRHIDATSATVLTLSEPVIAAGFAAVIVGERLAGGGVVGVVLIGASLVLFALPANRSRPR</sequence>
<dbReference type="RefSeq" id="WP_343958102.1">
    <property type="nucleotide sequence ID" value="NZ_BAAAKZ010000002.1"/>
</dbReference>
<dbReference type="InterPro" id="IPR037185">
    <property type="entry name" value="EmrE-like"/>
</dbReference>
<evidence type="ECO:0000256" key="5">
    <source>
        <dbReference type="ARBA" id="ARBA00022989"/>
    </source>
</evidence>
<evidence type="ECO:0000313" key="10">
    <source>
        <dbReference type="Proteomes" id="UP001597181"/>
    </source>
</evidence>
<keyword evidence="10" id="KW-1185">Reference proteome</keyword>
<feature type="transmembrane region" description="Helical" evidence="7">
    <location>
        <begin position="96"/>
        <end position="116"/>
    </location>
</feature>
<name>A0ABW3TMU2_9MICO</name>
<evidence type="ECO:0000256" key="2">
    <source>
        <dbReference type="ARBA" id="ARBA00007362"/>
    </source>
</evidence>
<comment type="subcellular location">
    <subcellularLocation>
        <location evidence="1">Cell membrane</location>
        <topology evidence="1">Multi-pass membrane protein</topology>
    </subcellularLocation>
</comment>
<dbReference type="PANTHER" id="PTHR42920:SF11">
    <property type="entry name" value="INNER MEMBRANE PROTEIN YTFF"/>
    <property type="match status" value="1"/>
</dbReference>
<feature type="transmembrane region" description="Helical" evidence="7">
    <location>
        <begin position="128"/>
        <end position="147"/>
    </location>
</feature>
<feature type="transmembrane region" description="Helical" evidence="7">
    <location>
        <begin position="213"/>
        <end position="231"/>
    </location>
</feature>
<evidence type="ECO:0000256" key="1">
    <source>
        <dbReference type="ARBA" id="ARBA00004651"/>
    </source>
</evidence>
<evidence type="ECO:0000256" key="4">
    <source>
        <dbReference type="ARBA" id="ARBA00022692"/>
    </source>
</evidence>
<feature type="transmembrane region" description="Helical" evidence="7">
    <location>
        <begin position="274"/>
        <end position="292"/>
    </location>
</feature>
<feature type="transmembrane region" description="Helical" evidence="7">
    <location>
        <begin position="39"/>
        <end position="62"/>
    </location>
</feature>
<dbReference type="InterPro" id="IPR000620">
    <property type="entry name" value="EamA_dom"/>
</dbReference>
<feature type="transmembrane region" description="Helical" evidence="7">
    <location>
        <begin position="298"/>
        <end position="317"/>
    </location>
</feature>
<keyword evidence="3" id="KW-1003">Cell membrane</keyword>
<feature type="transmembrane region" description="Helical" evidence="7">
    <location>
        <begin position="243"/>
        <end position="262"/>
    </location>
</feature>
<feature type="domain" description="EamA" evidence="8">
    <location>
        <begin position="11"/>
        <end position="144"/>
    </location>
</feature>
<dbReference type="EMBL" id="JBHTLY010000002">
    <property type="protein sequence ID" value="MFD1201504.1"/>
    <property type="molecule type" value="Genomic_DNA"/>
</dbReference>
<evidence type="ECO:0000259" key="8">
    <source>
        <dbReference type="Pfam" id="PF00892"/>
    </source>
</evidence>
<dbReference type="Proteomes" id="UP001597181">
    <property type="component" value="Unassembled WGS sequence"/>
</dbReference>
<evidence type="ECO:0000313" key="9">
    <source>
        <dbReference type="EMBL" id="MFD1201504.1"/>
    </source>
</evidence>